<feature type="transmembrane region" description="Helical" evidence="1">
    <location>
        <begin position="215"/>
        <end position="236"/>
    </location>
</feature>
<organism evidence="2 3">
    <name type="scientific">Candolleomyces aberdarensis</name>
    <dbReference type="NCBI Taxonomy" id="2316362"/>
    <lineage>
        <taxon>Eukaryota</taxon>
        <taxon>Fungi</taxon>
        <taxon>Dikarya</taxon>
        <taxon>Basidiomycota</taxon>
        <taxon>Agaricomycotina</taxon>
        <taxon>Agaricomycetes</taxon>
        <taxon>Agaricomycetidae</taxon>
        <taxon>Agaricales</taxon>
        <taxon>Agaricineae</taxon>
        <taxon>Psathyrellaceae</taxon>
        <taxon>Candolleomyces</taxon>
    </lineage>
</organism>
<evidence type="ECO:0000256" key="1">
    <source>
        <dbReference type="SAM" id="Phobius"/>
    </source>
</evidence>
<keyword evidence="1" id="KW-0812">Transmembrane</keyword>
<dbReference type="STRING" id="2316362.A0A4Q2DWQ3"/>
<name>A0A4Q2DWQ3_9AGAR</name>
<dbReference type="OrthoDB" id="2564696at2759"/>
<evidence type="ECO:0000313" key="3">
    <source>
        <dbReference type="Proteomes" id="UP000290288"/>
    </source>
</evidence>
<feature type="transmembrane region" description="Helical" evidence="1">
    <location>
        <begin position="140"/>
        <end position="165"/>
    </location>
</feature>
<dbReference type="EMBL" id="SDEE01000014">
    <property type="protein sequence ID" value="RXW24769.1"/>
    <property type="molecule type" value="Genomic_DNA"/>
</dbReference>
<reference evidence="2 3" key="1">
    <citation type="submission" date="2019-01" db="EMBL/GenBank/DDBJ databases">
        <title>Draft genome sequence of Psathyrella aberdarensis IHI B618.</title>
        <authorList>
            <person name="Buettner E."/>
            <person name="Kellner H."/>
        </authorList>
    </citation>
    <scope>NUCLEOTIDE SEQUENCE [LARGE SCALE GENOMIC DNA]</scope>
    <source>
        <strain evidence="2 3">IHI B618</strain>
    </source>
</reference>
<feature type="transmembrane region" description="Helical" evidence="1">
    <location>
        <begin position="93"/>
        <end position="112"/>
    </location>
</feature>
<feature type="transmembrane region" description="Helical" evidence="1">
    <location>
        <begin position="25"/>
        <end position="44"/>
    </location>
</feature>
<protein>
    <submittedName>
        <fullName evidence="2">Uncharacterized protein</fullName>
    </submittedName>
</protein>
<evidence type="ECO:0000313" key="2">
    <source>
        <dbReference type="EMBL" id="RXW24769.1"/>
    </source>
</evidence>
<dbReference type="AlphaFoldDB" id="A0A4Q2DWQ3"/>
<feature type="transmembrane region" description="Helical" evidence="1">
    <location>
        <begin position="177"/>
        <end position="203"/>
    </location>
</feature>
<proteinExistence type="predicted"/>
<sequence>MAIGGMNGALTLSDDAAIESVLTDIPLFAIGVLSIAAFTILLALKRVDQLSVFIFISSFLGFIAAILDLGQLLIRGHSNAANGLMLEDVSGFINAREALLALSIGAIFLFWWKFCGRRPFAVKDGRLSKSSMHCASWQRWGYVGFLLKWSSLLVCIVILILQVIWRLAPMHHLYGSLYVATATLETTISIIFILKLFLNVYLCPAGTQARVFLDYVTPALALLINAGLGVGNLVLFAFSETALGRFLRAIEVYAIVVYYLIMTFRSTQSHKPTSSIEKLPIAFETHHSSPKLWPTQLPSTLETGRPWFCAFKGVVMADIWPILPVTTPEARECRIIRQGDGNASTANKVRVQIVRCNDRINPGEE</sequence>
<keyword evidence="3" id="KW-1185">Reference proteome</keyword>
<feature type="transmembrane region" description="Helical" evidence="1">
    <location>
        <begin position="51"/>
        <end position="73"/>
    </location>
</feature>
<comment type="caution">
    <text evidence="2">The sequence shown here is derived from an EMBL/GenBank/DDBJ whole genome shotgun (WGS) entry which is preliminary data.</text>
</comment>
<feature type="transmembrane region" description="Helical" evidence="1">
    <location>
        <begin position="242"/>
        <end position="261"/>
    </location>
</feature>
<keyword evidence="1" id="KW-1133">Transmembrane helix</keyword>
<dbReference type="Proteomes" id="UP000290288">
    <property type="component" value="Unassembled WGS sequence"/>
</dbReference>
<gene>
    <name evidence="2" type="ORF">EST38_g1071</name>
</gene>
<accession>A0A4Q2DWQ3</accession>
<keyword evidence="1" id="KW-0472">Membrane</keyword>